<gene>
    <name evidence="1" type="primary">ORF25714</name>
</gene>
<evidence type="ECO:0000313" key="1">
    <source>
        <dbReference type="EMBL" id="CEK55650.1"/>
    </source>
</evidence>
<reference evidence="1" key="1">
    <citation type="submission" date="2014-12" db="EMBL/GenBank/DDBJ databases">
        <title>Insight into the proteome of Arion vulgaris.</title>
        <authorList>
            <person name="Aradska J."/>
            <person name="Bulat T."/>
            <person name="Smidak R."/>
            <person name="Sarate P."/>
            <person name="Gangsoo J."/>
            <person name="Sialana F."/>
            <person name="Bilban M."/>
            <person name="Lubec G."/>
        </authorList>
    </citation>
    <scope>NUCLEOTIDE SEQUENCE</scope>
    <source>
        <tissue evidence="1">Skin</tissue>
    </source>
</reference>
<feature type="non-terminal residue" evidence="1">
    <location>
        <position position="96"/>
    </location>
</feature>
<name>A0A0B6YJF5_9EUPU</name>
<feature type="non-terminal residue" evidence="1">
    <location>
        <position position="1"/>
    </location>
</feature>
<proteinExistence type="predicted"/>
<organism evidence="1">
    <name type="scientific">Arion vulgaris</name>
    <dbReference type="NCBI Taxonomy" id="1028688"/>
    <lineage>
        <taxon>Eukaryota</taxon>
        <taxon>Metazoa</taxon>
        <taxon>Spiralia</taxon>
        <taxon>Lophotrochozoa</taxon>
        <taxon>Mollusca</taxon>
        <taxon>Gastropoda</taxon>
        <taxon>Heterobranchia</taxon>
        <taxon>Euthyneura</taxon>
        <taxon>Panpulmonata</taxon>
        <taxon>Eupulmonata</taxon>
        <taxon>Stylommatophora</taxon>
        <taxon>Helicina</taxon>
        <taxon>Arionoidea</taxon>
        <taxon>Arionidae</taxon>
        <taxon>Arion</taxon>
    </lineage>
</organism>
<dbReference type="AlphaFoldDB" id="A0A0B6YJF5"/>
<sequence length="96" mass="10930">CKALLDAFDLAVVDIYNYQKESGKANTDPPGYILLKVLRAMRDMFSTACYHRAEVKVLQRTVKILEGIQGIINEDTRMTLLRENCYHLACAYVNNS</sequence>
<accession>A0A0B6YJF5</accession>
<dbReference type="EMBL" id="HACG01008785">
    <property type="protein sequence ID" value="CEK55650.1"/>
    <property type="molecule type" value="Transcribed_RNA"/>
</dbReference>
<protein>
    <submittedName>
        <fullName evidence="1">Uncharacterized protein</fullName>
    </submittedName>
</protein>